<proteinExistence type="predicted"/>
<evidence type="ECO:0000256" key="2">
    <source>
        <dbReference type="SAM" id="Coils"/>
    </source>
</evidence>
<dbReference type="Pfam" id="PF10145">
    <property type="entry name" value="PhageMin_Tail"/>
    <property type="match status" value="1"/>
</dbReference>
<dbReference type="EMBL" id="JAKVTV010000005">
    <property type="protein sequence ID" value="MCH4824298.1"/>
    <property type="molecule type" value="Genomic_DNA"/>
</dbReference>
<evidence type="ECO:0000259" key="3">
    <source>
        <dbReference type="Pfam" id="PF10145"/>
    </source>
</evidence>
<reference evidence="4" key="1">
    <citation type="submission" date="2022-03" db="EMBL/GenBank/DDBJ databases">
        <title>Gramella crocea sp. nov., isolated from activated sludge of a seafood processing plant.</title>
        <authorList>
            <person name="Zhang X."/>
        </authorList>
    </citation>
    <scope>NUCLEOTIDE SEQUENCE</scope>
    <source>
        <strain evidence="4">YJ019</strain>
    </source>
</reference>
<evidence type="ECO:0000313" key="5">
    <source>
        <dbReference type="Proteomes" id="UP001139226"/>
    </source>
</evidence>
<evidence type="ECO:0000313" key="4">
    <source>
        <dbReference type="EMBL" id="MCH4824298.1"/>
    </source>
</evidence>
<organism evidence="4 5">
    <name type="scientific">Christiangramia lutea</name>
    <dbReference type="NCBI Taxonomy" id="1607951"/>
    <lineage>
        <taxon>Bacteria</taxon>
        <taxon>Pseudomonadati</taxon>
        <taxon>Bacteroidota</taxon>
        <taxon>Flavobacteriia</taxon>
        <taxon>Flavobacteriales</taxon>
        <taxon>Flavobacteriaceae</taxon>
        <taxon>Christiangramia</taxon>
    </lineage>
</organism>
<dbReference type="PANTHER" id="PTHR37813:SF1">
    <property type="entry name" value="FELS-2 PROPHAGE PROTEIN"/>
    <property type="match status" value="1"/>
</dbReference>
<dbReference type="AlphaFoldDB" id="A0A9X1V515"/>
<name>A0A9X1V515_9FLAO</name>
<comment type="caution">
    <text evidence="4">The sequence shown here is derived from an EMBL/GenBank/DDBJ whole genome shotgun (WGS) entry which is preliminary data.</text>
</comment>
<dbReference type="RefSeq" id="WP_240714466.1">
    <property type="nucleotide sequence ID" value="NZ_JAKVTV010000005.1"/>
</dbReference>
<dbReference type="PANTHER" id="PTHR37813">
    <property type="entry name" value="FELS-2 PROPHAGE PROTEIN"/>
    <property type="match status" value="1"/>
</dbReference>
<evidence type="ECO:0000256" key="1">
    <source>
        <dbReference type="ARBA" id="ARBA00022612"/>
    </source>
</evidence>
<keyword evidence="5" id="KW-1185">Reference proteome</keyword>
<dbReference type="InterPro" id="IPR010090">
    <property type="entry name" value="Phage_tape_meas"/>
</dbReference>
<sequence>MAKHETSWILELVDRITEPLRDATKATEGVQDAVDSVREALGDMSDEQRSVAERSLKSHSELSKLYANEQEEIKKLTKWLSDLGDEVDPLTKKQIDFDIKQAQTKARRYKEQLVEIEAELKEIEDGPDPAKLEANWGAAIVVANQAAELVDKALGTFDFAIGIEETRTKIARMTGESGEHLDVLTAKAHRLGRVFKEDPKEIAKAANAMTQQIGGSWEENFALIEAGYQKGANINGDFLDQLKEYPTFIKQLGITQAEAIALTAQAGQKGIFSDKAMDSLKEADLSLREMTQTQVDALKGIGLEVEDLAGKTTFEAVRMISKNMEGASTSAKQLVLADIFKGAGEDAGLGWIEGLASVDMDINKVKSVKGAGASLRGWLADLESSFSDTFGEIITNASELSGVTTFMASMIPIVSQLTKVTWLQNAASKVAAAGQWLWNAALTANPIGLVVAGVAALVGAIVWAYNEFEGFRKVILGSWEVIKLFGDVLKDFVIDRIKSLLSGIAGLGKAVMQFFDGDWKDAWQTGKDAVGDMIGIEASSKAYGKLKDGIAGAYEEGARKGAESYAADQEKKKTGNEYQDYNFSPTGENFGRLDGTTSITGGGKGNSGSSQGSAKVLNMSLNVTNNFNVKDGADFISRKDEILDYVLGRINDGLKDALIMQGT</sequence>
<protein>
    <submittedName>
        <fullName evidence="4">Phage tail tape measure protein</fullName>
    </submittedName>
</protein>
<keyword evidence="2" id="KW-0175">Coiled coil</keyword>
<accession>A0A9X1V515</accession>
<feature type="coiled-coil region" evidence="2">
    <location>
        <begin position="92"/>
        <end position="126"/>
    </location>
</feature>
<dbReference type="Proteomes" id="UP001139226">
    <property type="component" value="Unassembled WGS sequence"/>
</dbReference>
<gene>
    <name evidence="4" type="ORF">ML462_14070</name>
</gene>
<feature type="domain" description="Phage tail tape measure protein" evidence="3">
    <location>
        <begin position="168"/>
        <end position="340"/>
    </location>
</feature>
<keyword evidence="1" id="KW-1188">Viral release from host cell</keyword>